<dbReference type="EMBL" id="PKMF04000223">
    <property type="protein sequence ID" value="KAK7842308.1"/>
    <property type="molecule type" value="Genomic_DNA"/>
</dbReference>
<name>A0AAW0KV94_QUESU</name>
<proteinExistence type="predicted"/>
<dbReference type="Proteomes" id="UP000237347">
    <property type="component" value="Unassembled WGS sequence"/>
</dbReference>
<dbReference type="AlphaFoldDB" id="A0AAW0KV94"/>
<comment type="caution">
    <text evidence="1">The sequence shown here is derived from an EMBL/GenBank/DDBJ whole genome shotgun (WGS) entry which is preliminary data.</text>
</comment>
<evidence type="ECO:0000313" key="2">
    <source>
        <dbReference type="Proteomes" id="UP000237347"/>
    </source>
</evidence>
<accession>A0AAW0KV94</accession>
<organism evidence="1 2">
    <name type="scientific">Quercus suber</name>
    <name type="common">Cork oak</name>
    <dbReference type="NCBI Taxonomy" id="58331"/>
    <lineage>
        <taxon>Eukaryota</taxon>
        <taxon>Viridiplantae</taxon>
        <taxon>Streptophyta</taxon>
        <taxon>Embryophyta</taxon>
        <taxon>Tracheophyta</taxon>
        <taxon>Spermatophyta</taxon>
        <taxon>Magnoliopsida</taxon>
        <taxon>eudicotyledons</taxon>
        <taxon>Gunneridae</taxon>
        <taxon>Pentapetalae</taxon>
        <taxon>rosids</taxon>
        <taxon>fabids</taxon>
        <taxon>Fagales</taxon>
        <taxon>Fagaceae</taxon>
        <taxon>Quercus</taxon>
    </lineage>
</organism>
<protein>
    <submittedName>
        <fullName evidence="1">Uncharacterized protein</fullName>
    </submittedName>
</protein>
<reference evidence="1 2" key="1">
    <citation type="journal article" date="2018" name="Sci. Data">
        <title>The draft genome sequence of cork oak.</title>
        <authorList>
            <person name="Ramos A.M."/>
            <person name="Usie A."/>
            <person name="Barbosa P."/>
            <person name="Barros P.M."/>
            <person name="Capote T."/>
            <person name="Chaves I."/>
            <person name="Simoes F."/>
            <person name="Abreu I."/>
            <person name="Carrasquinho I."/>
            <person name="Faro C."/>
            <person name="Guimaraes J.B."/>
            <person name="Mendonca D."/>
            <person name="Nobrega F."/>
            <person name="Rodrigues L."/>
            <person name="Saibo N.J.M."/>
            <person name="Varela M.C."/>
            <person name="Egas C."/>
            <person name="Matos J."/>
            <person name="Miguel C.M."/>
            <person name="Oliveira M.M."/>
            <person name="Ricardo C.P."/>
            <person name="Goncalves S."/>
        </authorList>
    </citation>
    <scope>NUCLEOTIDE SEQUENCE [LARGE SCALE GENOMIC DNA]</scope>
    <source>
        <strain evidence="2">cv. HL8</strain>
    </source>
</reference>
<sequence length="69" mass="7176">MGNFINNNYPAVRAAGLEQSLVQTDLEESINKSWIISTGGVSSITKSCPPLEPALASPSAQELASISNG</sequence>
<evidence type="ECO:0000313" key="1">
    <source>
        <dbReference type="EMBL" id="KAK7842308.1"/>
    </source>
</evidence>
<keyword evidence="2" id="KW-1185">Reference proteome</keyword>
<gene>
    <name evidence="1" type="ORF">CFP56_014104</name>
</gene>